<protein>
    <submittedName>
        <fullName evidence="2">NHLP bacteriocin system secretion protein</fullName>
    </submittedName>
</protein>
<organism evidence="2 3">
    <name type="scientific">Pseudanabaena galeata UHCC 0370</name>
    <dbReference type="NCBI Taxonomy" id="3110310"/>
    <lineage>
        <taxon>Bacteria</taxon>
        <taxon>Bacillati</taxon>
        <taxon>Cyanobacteriota</taxon>
        <taxon>Cyanophyceae</taxon>
        <taxon>Pseudanabaenales</taxon>
        <taxon>Pseudanabaenaceae</taxon>
        <taxon>Pseudanabaena</taxon>
    </lineage>
</organism>
<reference evidence="2 3" key="1">
    <citation type="submission" date="2023-12" db="EMBL/GenBank/DDBJ databases">
        <title>Baltic Sea Cyanobacteria.</title>
        <authorList>
            <person name="Delbaje E."/>
            <person name="Fewer D.P."/>
            <person name="Shishido T.K."/>
        </authorList>
    </citation>
    <scope>NUCLEOTIDE SEQUENCE [LARGE SCALE GENOMIC DNA]</scope>
    <source>
        <strain evidence="2 3">UHCC 0370</strain>
    </source>
</reference>
<dbReference type="RefSeq" id="WP_323263192.1">
    <property type="nucleotide sequence ID" value="NZ_JAYGIE010000109.1"/>
</dbReference>
<gene>
    <name evidence="2" type="ORF">VB774_20935</name>
</gene>
<dbReference type="Gene3D" id="2.40.50.100">
    <property type="match status" value="1"/>
</dbReference>
<dbReference type="NCBIfam" id="TIGR03794">
    <property type="entry name" value="NHLM_micro_HlyD"/>
    <property type="match status" value="1"/>
</dbReference>
<evidence type="ECO:0000313" key="2">
    <source>
        <dbReference type="EMBL" id="MEA5480102.1"/>
    </source>
</evidence>
<feature type="coiled-coil region" evidence="1">
    <location>
        <begin position="226"/>
        <end position="313"/>
    </location>
</feature>
<proteinExistence type="predicted"/>
<sequence length="478" mass="53292">MSKLFRQESLERLSSPERLDQLMYVADAKSWIPLSALGALALVALGWSIFGKIPVTVAGQGIIVFPRRVVALQSVGVGQISSINIKVGDEVQKGQIVATLSQPDLLKQLQIEKQQLRELQEQDQSSTQLQNRQSDLQVESIQQQRRSLQKNISEVNGLIPTLREKGVTAIRLQRQALEERLLQLNNLSPALEDRLRTRQNLLDRGIITGDQALQARQEYLQNLSTIADLKAQLKQLDSQEADAQRQYLQNLNSIDDFESKLKDLDSQEARLRQQVQDSSFNRSNQIQQVKSRIARLEQQIADNTNVKSEHEGRVLELTATSGQIVNSGTRLASIDLPDQDQSKKLITIAYFPDQTGRQVSTGMKVQITPSQVKREQFGGIVGKVKMVSPYIPTVQGVNALIGSEEATRLLLPNGSARVEVFIELEDDSSTRSGYKWSSSKGPDISLESGTLSTVQVLVEERAPITYILPFLRSTTGIY</sequence>
<evidence type="ECO:0000256" key="1">
    <source>
        <dbReference type="SAM" id="Coils"/>
    </source>
</evidence>
<dbReference type="EMBL" id="JAYGIE010000109">
    <property type="protein sequence ID" value="MEA5480102.1"/>
    <property type="molecule type" value="Genomic_DNA"/>
</dbReference>
<evidence type="ECO:0000313" key="3">
    <source>
        <dbReference type="Proteomes" id="UP001301388"/>
    </source>
</evidence>
<dbReference type="PRINTS" id="PR01490">
    <property type="entry name" value="RTXTOXIND"/>
</dbReference>
<dbReference type="InterPro" id="IPR050739">
    <property type="entry name" value="MFP"/>
</dbReference>
<keyword evidence="3" id="KW-1185">Reference proteome</keyword>
<comment type="caution">
    <text evidence="2">The sequence shown here is derived from an EMBL/GenBank/DDBJ whole genome shotgun (WGS) entry which is preliminary data.</text>
</comment>
<feature type="coiled-coil region" evidence="1">
    <location>
        <begin position="102"/>
        <end position="194"/>
    </location>
</feature>
<dbReference type="Proteomes" id="UP001301388">
    <property type="component" value="Unassembled WGS sequence"/>
</dbReference>
<dbReference type="PANTHER" id="PTHR30386">
    <property type="entry name" value="MEMBRANE FUSION SUBUNIT OF EMRAB-TOLC MULTIDRUG EFFLUX PUMP"/>
    <property type="match status" value="1"/>
</dbReference>
<dbReference type="PANTHER" id="PTHR30386:SF28">
    <property type="entry name" value="EXPORTED PROTEIN"/>
    <property type="match status" value="1"/>
</dbReference>
<dbReference type="InterPro" id="IPR022275">
    <property type="entry name" value="NHPM_bacteriocin_SS_HylD"/>
</dbReference>
<name>A0ABU5TPU3_9CYAN</name>
<keyword evidence="1" id="KW-0175">Coiled coil</keyword>
<accession>A0ABU5TPU3</accession>